<dbReference type="InterPro" id="IPR002423">
    <property type="entry name" value="Cpn60/GroEL/TCP-1"/>
</dbReference>
<dbReference type="GO" id="GO:0005524">
    <property type="term" value="F:ATP binding"/>
    <property type="evidence" value="ECO:0007669"/>
    <property type="project" value="UniProtKB-UniRule"/>
</dbReference>
<dbReference type="GO" id="GO:0042603">
    <property type="term" value="C:capsule"/>
    <property type="evidence" value="ECO:0007669"/>
    <property type="project" value="UniProtKB-SubCell"/>
</dbReference>
<dbReference type="FunFam" id="3.50.7.10:FF:000001">
    <property type="entry name" value="60 kDa chaperonin"/>
    <property type="match status" value="1"/>
</dbReference>
<dbReference type="CDD" id="cd03344">
    <property type="entry name" value="GroEL"/>
    <property type="match status" value="1"/>
</dbReference>
<dbReference type="InterPro" id="IPR018370">
    <property type="entry name" value="Chaperonin_Cpn60_CS"/>
</dbReference>
<dbReference type="GO" id="GO:0051082">
    <property type="term" value="F:unfolded protein binding"/>
    <property type="evidence" value="ECO:0007669"/>
    <property type="project" value="UniProtKB-UniRule"/>
</dbReference>
<sequence length="540" mass="56972">MAKIIAFDEEARRGLERGMNQLADAVKVTLGPKGRNVVLEKKWGAPTITNDGVSIAKEIELEDPYEKIGAELVKEVAKKTDDVAGDGTTTATVLAQALVKEGLRNVAAGANPMALKRGIERAVEAVSAALLEQAKDVETKEQIASTASISAADTQIGELIAEAMDKVGKEGVITVEESQTFGLELELTEGMRFDKGYISAYFATDMERMEAVLDDPYILIANSKISNVKDLLPLLEKVMQSGKPLLIIAEDVEGEALSTLVVNKIRGTFKSVAVKAPGFGDRRKAMLQDIGILTGGEVISEEVGLKLENATIDLLGKARKVVITKDETTIVDGAGSADQVQGRVNQIRAEIENSDSDYDREKLQERLAKLAGGVAVIKAGAATEVELKERKHRIEDAVRNAKAAVEEGIVAGGGVALLQASQVFEKLELEGDEATGANAVKLALEAPLKQIAVNGGLEGGVVVEKVRNLQVGHGLNAATGEYVDMIAEGIIDPAKVTRSALQNAASIAALFLTTEAVIADKPEKSAAPAGGGMPGGDMDF</sequence>
<name>A0A5J6IBR1_STRC4</name>
<evidence type="ECO:0000256" key="7">
    <source>
        <dbReference type="ARBA" id="ARBA00023235"/>
    </source>
</evidence>
<gene>
    <name evidence="9 12" type="primary">groL</name>
    <name evidence="9" type="synonym">groEL</name>
    <name evidence="12" type="ORF">CP976_20000</name>
    <name evidence="13" type="ORF">R5U08_16265</name>
</gene>
<evidence type="ECO:0000256" key="8">
    <source>
        <dbReference type="ARBA" id="ARBA00025702"/>
    </source>
</evidence>
<dbReference type="InterPro" id="IPR027413">
    <property type="entry name" value="GROEL-like_equatorial_sf"/>
</dbReference>
<dbReference type="NCBIfam" id="NF009488">
    <property type="entry name" value="PRK12850.1"/>
    <property type="match status" value="1"/>
</dbReference>
<dbReference type="Proteomes" id="UP000326598">
    <property type="component" value="Chromosome"/>
</dbReference>
<dbReference type="EMBL" id="CP137524">
    <property type="protein sequence ID" value="WOT35590.1"/>
    <property type="molecule type" value="Genomic_DNA"/>
</dbReference>
<dbReference type="EMBL" id="CP023694">
    <property type="protein sequence ID" value="QEV26195.1"/>
    <property type="molecule type" value="Genomic_DNA"/>
</dbReference>
<dbReference type="HAMAP" id="MF_00600">
    <property type="entry name" value="CH60"/>
    <property type="match status" value="1"/>
</dbReference>
<evidence type="ECO:0000313" key="14">
    <source>
        <dbReference type="Proteomes" id="UP000326598"/>
    </source>
</evidence>
<keyword evidence="15" id="KW-1185">Reference proteome</keyword>
<keyword evidence="9" id="KW-0963">Cytoplasm</keyword>
<feature type="binding site" evidence="9">
    <location>
        <begin position="476"/>
        <end position="478"/>
    </location>
    <ligand>
        <name>ATP</name>
        <dbReference type="ChEBI" id="CHEBI:30616"/>
    </ligand>
</feature>
<evidence type="ECO:0000256" key="5">
    <source>
        <dbReference type="ARBA" id="ARBA00022840"/>
    </source>
</evidence>
<keyword evidence="4 9" id="KW-0547">Nucleotide-binding</keyword>
<protein>
    <recommendedName>
        <fullName evidence="9">Chaperonin GroEL</fullName>
        <ecNumber evidence="9">5.6.1.7</ecNumber>
    </recommendedName>
    <alternativeName>
        <fullName evidence="9">60 kDa chaperonin</fullName>
    </alternativeName>
    <alternativeName>
        <fullName evidence="9">Chaperonin-60</fullName>
        <shortName evidence="9">Cpn60</shortName>
    </alternativeName>
</protein>
<dbReference type="NCBIfam" id="TIGR02348">
    <property type="entry name" value="GroEL"/>
    <property type="match status" value="1"/>
</dbReference>
<dbReference type="GO" id="GO:0009986">
    <property type="term" value="C:cell surface"/>
    <property type="evidence" value="ECO:0007669"/>
    <property type="project" value="UniProtKB-SubCell"/>
</dbReference>
<dbReference type="NCBIfam" id="NF000592">
    <property type="entry name" value="PRK00013.1"/>
    <property type="match status" value="1"/>
</dbReference>
<dbReference type="Gene3D" id="3.30.260.10">
    <property type="entry name" value="TCP-1-like chaperonin intermediate domain"/>
    <property type="match status" value="1"/>
</dbReference>
<dbReference type="InterPro" id="IPR027410">
    <property type="entry name" value="TCP-1-like_intermed_sf"/>
</dbReference>
<dbReference type="Gene3D" id="3.50.7.10">
    <property type="entry name" value="GroEL"/>
    <property type="match status" value="1"/>
</dbReference>
<reference evidence="13" key="4">
    <citation type="journal article" date="2024" name="Microb. Biotechnol.">
        <title>The involvement of multiple ABC transporters in daunorubicin efflux in Streptomyces coeruleorubidus.</title>
        <authorList>
            <person name="Dong J."/>
            <person name="Ning J."/>
            <person name="Tian Y."/>
            <person name="Li H."/>
            <person name="Chen H."/>
            <person name="Guan W."/>
        </authorList>
    </citation>
    <scope>NUCLEOTIDE SEQUENCE</scope>
    <source>
        <strain evidence="13">CICC 11043</strain>
    </source>
</reference>
<dbReference type="Proteomes" id="UP001305002">
    <property type="component" value="Chromosome"/>
</dbReference>
<feature type="binding site" evidence="9">
    <location>
        <position position="492"/>
    </location>
    <ligand>
        <name>ATP</name>
        <dbReference type="ChEBI" id="CHEBI:30616"/>
    </ligand>
</feature>
<feature type="binding site" evidence="9">
    <location>
        <begin position="29"/>
        <end position="32"/>
    </location>
    <ligand>
        <name>ATP</name>
        <dbReference type="ChEBI" id="CHEBI:30616"/>
    </ligand>
</feature>
<dbReference type="GO" id="GO:0009408">
    <property type="term" value="P:response to heat"/>
    <property type="evidence" value="ECO:0007669"/>
    <property type="project" value="UniProtKB-ARBA"/>
</dbReference>
<comment type="caution">
    <text evidence="9">Lacks conserved residue(s) required for the propagation of feature annotation.</text>
</comment>
<dbReference type="InterPro" id="IPR001844">
    <property type="entry name" value="Cpn60/GroEL"/>
</dbReference>
<evidence type="ECO:0000313" key="13">
    <source>
        <dbReference type="EMBL" id="WOT35590.1"/>
    </source>
</evidence>
<dbReference type="SUPFAM" id="SSF54849">
    <property type="entry name" value="GroEL-intermediate domain like"/>
    <property type="match status" value="1"/>
</dbReference>
<comment type="subcellular location">
    <subcellularLocation>
        <location evidence="2">Cell surface</location>
    </subcellularLocation>
    <subcellularLocation>
        <location evidence="9">Cytoplasm</location>
    </subcellularLocation>
    <subcellularLocation>
        <location evidence="8">Secreted</location>
        <location evidence="8">Capsule</location>
    </subcellularLocation>
    <subcellularLocation>
        <location evidence="1">Secreted</location>
        <location evidence="1">Cell wall</location>
    </subcellularLocation>
</comment>
<dbReference type="NCBIfam" id="NF009489">
    <property type="entry name" value="PRK12851.1"/>
    <property type="match status" value="1"/>
</dbReference>
<dbReference type="Gene3D" id="1.10.560.10">
    <property type="entry name" value="GroEL-like equatorial domain"/>
    <property type="match status" value="1"/>
</dbReference>
<feature type="binding site" evidence="9">
    <location>
        <begin position="86"/>
        <end position="90"/>
    </location>
    <ligand>
        <name>ATP</name>
        <dbReference type="ChEBI" id="CHEBI:30616"/>
    </ligand>
</feature>
<dbReference type="GO" id="GO:0005737">
    <property type="term" value="C:cytoplasm"/>
    <property type="evidence" value="ECO:0007669"/>
    <property type="project" value="UniProtKB-SubCell"/>
</dbReference>
<keyword evidence="6 9" id="KW-0143">Chaperone</keyword>
<evidence type="ECO:0000256" key="1">
    <source>
        <dbReference type="ARBA" id="ARBA00004191"/>
    </source>
</evidence>
<organism evidence="12 14">
    <name type="scientific">Streptomyces coeruleorubidus</name>
    <dbReference type="NCBI Taxonomy" id="116188"/>
    <lineage>
        <taxon>Bacteria</taxon>
        <taxon>Bacillati</taxon>
        <taxon>Actinomycetota</taxon>
        <taxon>Actinomycetes</taxon>
        <taxon>Kitasatosporales</taxon>
        <taxon>Streptomycetaceae</taxon>
        <taxon>Streptomyces</taxon>
    </lineage>
</organism>
<comment type="subunit">
    <text evidence="9 11">Forms a cylinder of 14 subunits composed of two heptameric rings stacked back-to-back. Interacts with the co-chaperonin GroES.</text>
</comment>
<dbReference type="PROSITE" id="PS00296">
    <property type="entry name" value="CHAPERONINS_CPN60"/>
    <property type="match status" value="1"/>
</dbReference>
<dbReference type="Pfam" id="PF00118">
    <property type="entry name" value="Cpn60_TCP1"/>
    <property type="match status" value="1"/>
</dbReference>
<dbReference type="GO" id="GO:0016853">
    <property type="term" value="F:isomerase activity"/>
    <property type="evidence" value="ECO:0007669"/>
    <property type="project" value="UniProtKB-KW"/>
</dbReference>
<dbReference type="GeneID" id="91418350"/>
<evidence type="ECO:0000256" key="10">
    <source>
        <dbReference type="RuleBase" id="RU000418"/>
    </source>
</evidence>
<dbReference type="PRINTS" id="PR00298">
    <property type="entry name" value="CHAPERONIN60"/>
</dbReference>
<evidence type="ECO:0000256" key="4">
    <source>
        <dbReference type="ARBA" id="ARBA00022741"/>
    </source>
</evidence>
<evidence type="ECO:0000256" key="6">
    <source>
        <dbReference type="ARBA" id="ARBA00023186"/>
    </source>
</evidence>
<dbReference type="NCBIfam" id="NF009487">
    <property type="entry name" value="PRK12849.1"/>
    <property type="match status" value="1"/>
</dbReference>
<evidence type="ECO:0000256" key="11">
    <source>
        <dbReference type="RuleBase" id="RU000419"/>
    </source>
</evidence>
<evidence type="ECO:0000256" key="9">
    <source>
        <dbReference type="HAMAP-Rule" id="MF_00600"/>
    </source>
</evidence>
<reference evidence="12 14" key="1">
    <citation type="submission" date="2017-09" db="EMBL/GenBank/DDBJ databases">
        <authorList>
            <person name="Lee N."/>
            <person name="Cho B.-K."/>
        </authorList>
    </citation>
    <scope>NUCLEOTIDE SEQUENCE [LARGE SCALE GENOMIC DNA]</scope>
    <source>
        <strain evidence="12 14">ATCC 13740</strain>
    </source>
</reference>
<dbReference type="AlphaFoldDB" id="A0A5J6IBR1"/>
<evidence type="ECO:0000313" key="15">
    <source>
        <dbReference type="Proteomes" id="UP001305002"/>
    </source>
</evidence>
<dbReference type="GO" id="GO:0140662">
    <property type="term" value="F:ATP-dependent protein folding chaperone"/>
    <property type="evidence" value="ECO:0007669"/>
    <property type="project" value="InterPro"/>
</dbReference>
<feature type="binding site" evidence="9">
    <location>
        <position position="413"/>
    </location>
    <ligand>
        <name>ATP</name>
        <dbReference type="ChEBI" id="CHEBI:30616"/>
    </ligand>
</feature>
<comment type="similarity">
    <text evidence="3 9 10">Belongs to the chaperonin (HSP60) family.</text>
</comment>
<keyword evidence="5 9" id="KW-0067">ATP-binding</keyword>
<dbReference type="SUPFAM" id="SSF52029">
    <property type="entry name" value="GroEL apical domain-like"/>
    <property type="match status" value="1"/>
</dbReference>
<comment type="function">
    <text evidence="9 11">Together with its co-chaperonin GroES, plays an essential role in assisting protein folding. The GroEL-GroES system forms a nano-cage that allows encapsulation of the non-native substrate proteins and provides a physical environment optimized to promote and accelerate protein folding.</text>
</comment>
<reference evidence="13" key="3">
    <citation type="submission" date="2023-10" db="EMBL/GenBank/DDBJ databases">
        <authorList>
            <person name="guan w."/>
        </authorList>
    </citation>
    <scope>NUCLEOTIDE SEQUENCE</scope>
    <source>
        <strain evidence="13">CICC 11043</strain>
    </source>
</reference>
<dbReference type="RefSeq" id="WP_086851161.1">
    <property type="nucleotide sequence ID" value="NZ_BMSO01000006.1"/>
</dbReference>
<evidence type="ECO:0000313" key="12">
    <source>
        <dbReference type="EMBL" id="QEV26195.1"/>
    </source>
</evidence>
<dbReference type="EC" id="5.6.1.7" evidence="9"/>
<dbReference type="KEGG" id="scoe:CP976_20000"/>
<accession>A0A5J6IBR1</accession>
<proteinExistence type="inferred from homology"/>
<dbReference type="InterPro" id="IPR027409">
    <property type="entry name" value="GroEL-like_apical_dom_sf"/>
</dbReference>
<dbReference type="SUPFAM" id="SSF48592">
    <property type="entry name" value="GroEL equatorial domain-like"/>
    <property type="match status" value="1"/>
</dbReference>
<evidence type="ECO:0000256" key="2">
    <source>
        <dbReference type="ARBA" id="ARBA00004241"/>
    </source>
</evidence>
<dbReference type="PANTHER" id="PTHR45633">
    <property type="entry name" value="60 KDA HEAT SHOCK PROTEIN, MITOCHONDRIAL"/>
    <property type="match status" value="1"/>
</dbReference>
<reference evidence="13 15" key="2">
    <citation type="journal article" date="2021" name="J. Microbiol. Biotechnol.">
        <title>An Efficient Markerless Deletion System Suitable for the Industrial Strains of Streptomyces.</title>
        <authorList>
            <person name="Dong J."/>
            <person name="Wei J."/>
            <person name="Li H."/>
            <person name="Zhao S."/>
            <person name="Guan W."/>
        </authorList>
    </citation>
    <scope>NUCLEOTIDE SEQUENCE [LARGE SCALE GENOMIC DNA]</scope>
    <source>
        <strain evidence="13 15">CICC 11043</strain>
    </source>
</reference>
<dbReference type="GO" id="GO:0042026">
    <property type="term" value="P:protein refolding"/>
    <property type="evidence" value="ECO:0007669"/>
    <property type="project" value="UniProtKB-UniRule"/>
</dbReference>
<evidence type="ECO:0000256" key="3">
    <source>
        <dbReference type="ARBA" id="ARBA00006607"/>
    </source>
</evidence>
<keyword evidence="7 9" id="KW-0413">Isomerase</keyword>